<protein>
    <submittedName>
        <fullName evidence="1">Uncharacterized protein</fullName>
    </submittedName>
</protein>
<gene>
    <name evidence="1" type="ORF">Pint_17754</name>
</gene>
<dbReference type="EMBL" id="CM047739">
    <property type="protein sequence ID" value="KAJ0042308.1"/>
    <property type="molecule type" value="Genomic_DNA"/>
</dbReference>
<dbReference type="Proteomes" id="UP001163603">
    <property type="component" value="Chromosome 4"/>
</dbReference>
<comment type="caution">
    <text evidence="1">The sequence shown here is derived from an EMBL/GenBank/DDBJ whole genome shotgun (WGS) entry which is preliminary data.</text>
</comment>
<keyword evidence="2" id="KW-1185">Reference proteome</keyword>
<sequence length="713" mass="78738">MKHFMQPRNTVLRETHSSESPSSSSPNPNSKLKSSWKQKSSKENAPPSDLNSLLPPSPASSKIKSPLPPRPPNPLKRKLATDTLPENVMVGVPNSGVQRDLAHQNPFTIALKNFGVITCKEDKVARVHQVLKGKGLTGKRGQRVKVFKGACAGVHKNNIYATIDYFLIEGLHGDAAGDARIICRPIGLMDKEGCVLVENNGTDSLDIFGNLFAKDGEVPPREIVAVVRPANAVSSSPSKKLDQKHINAEMYRFSFHLPQSSCKSCERHVVVKGSSKVGNWRLLSCKQSPQFCVRNELHNFPSKVYCRKMKSNFIGSFLELIILGSLKHVTIQSPNFGNNLLPGAMARHLKFEVACVDYPKPDTDNTANILEAAYLSSSFHASPRPTKPLKVVIASAGLAGLSTAKYLADAGHQPLLLEARDVLGGKVAACKDDDGDCDCSFDVMSFLISSDALSLHSDDLVVWACPNIQNLFGELGINDRLQWKEHSMILAIPNKPGEFSRFDFPKVLPAPVNRIWAILRNNEMLTWPEKVKFAIGLLPAILGGQANVEAQDGLAVKEWMIKQGVPERVMTEVFTAMSEALHFINPDELSMQCVLIALNRFLQELDSNGTVKSFLLTNGEVIEGDVYVFATPIDILKLLLPENWKEMLYFKRLEKLVGVPVINVHIWNNEMLTWPEKVKFAIGLLPAILGGQANVEAQDGLTVKEWMIKQVQW</sequence>
<proteinExistence type="predicted"/>
<name>A0ACC0YUD7_9ROSI</name>
<organism evidence="1 2">
    <name type="scientific">Pistacia integerrima</name>
    <dbReference type="NCBI Taxonomy" id="434235"/>
    <lineage>
        <taxon>Eukaryota</taxon>
        <taxon>Viridiplantae</taxon>
        <taxon>Streptophyta</taxon>
        <taxon>Embryophyta</taxon>
        <taxon>Tracheophyta</taxon>
        <taxon>Spermatophyta</taxon>
        <taxon>Magnoliopsida</taxon>
        <taxon>eudicotyledons</taxon>
        <taxon>Gunneridae</taxon>
        <taxon>Pentapetalae</taxon>
        <taxon>rosids</taxon>
        <taxon>malvids</taxon>
        <taxon>Sapindales</taxon>
        <taxon>Anacardiaceae</taxon>
        <taxon>Pistacia</taxon>
    </lineage>
</organism>
<reference evidence="2" key="1">
    <citation type="journal article" date="2023" name="G3 (Bethesda)">
        <title>Genome assembly and association tests identify interacting loci associated with vigor, precocity, and sex in interspecific pistachio rootstocks.</title>
        <authorList>
            <person name="Palmer W."/>
            <person name="Jacygrad E."/>
            <person name="Sagayaradj S."/>
            <person name="Cavanaugh K."/>
            <person name="Han R."/>
            <person name="Bertier L."/>
            <person name="Beede B."/>
            <person name="Kafkas S."/>
            <person name="Golino D."/>
            <person name="Preece J."/>
            <person name="Michelmore R."/>
        </authorList>
    </citation>
    <scope>NUCLEOTIDE SEQUENCE [LARGE SCALE GENOMIC DNA]</scope>
</reference>
<evidence type="ECO:0000313" key="1">
    <source>
        <dbReference type="EMBL" id="KAJ0042308.1"/>
    </source>
</evidence>
<accession>A0ACC0YUD7</accession>
<evidence type="ECO:0000313" key="2">
    <source>
        <dbReference type="Proteomes" id="UP001163603"/>
    </source>
</evidence>